<evidence type="ECO:0000313" key="3">
    <source>
        <dbReference type="Proteomes" id="UP000838749"/>
    </source>
</evidence>
<dbReference type="InterPro" id="IPR019635">
    <property type="entry name" value="DUF2500"/>
</dbReference>
<proteinExistence type="predicted"/>
<keyword evidence="3" id="KW-1185">Reference proteome</keyword>
<accession>A0ABN8FFN6</accession>
<keyword evidence="1" id="KW-0472">Membrane</keyword>
<sequence>MSEWQDFNGFDEQSFFGSFIHETPLFFKLFALFILGVFVFIIYKSIRSWMSNNASPLIKARSKAVTKRTEVWGGSGESSAHTSYYVTFEFEDGGRLELQVRDQDFGLIVEGDRGELLYQGTRFKSFDRVKQTEQLNF</sequence>
<reference evidence="2" key="1">
    <citation type="submission" date="2021-12" db="EMBL/GenBank/DDBJ databases">
        <authorList>
            <person name="Criscuolo A."/>
        </authorList>
    </citation>
    <scope>NUCLEOTIDE SEQUENCE</scope>
    <source>
        <strain evidence="2">CIP111894</strain>
    </source>
</reference>
<name>A0ABN8FFN6_9BACL</name>
<comment type="caution">
    <text evidence="2">The sequence shown here is derived from an EMBL/GenBank/DDBJ whole genome shotgun (WGS) entry which is preliminary data.</text>
</comment>
<gene>
    <name evidence="2" type="ORF">PAECIP111894_01822</name>
</gene>
<evidence type="ECO:0000256" key="1">
    <source>
        <dbReference type="SAM" id="Phobius"/>
    </source>
</evidence>
<dbReference type="EMBL" id="CAKMAB010000007">
    <property type="protein sequence ID" value="CAH1055670.1"/>
    <property type="molecule type" value="Genomic_DNA"/>
</dbReference>
<protein>
    <recommendedName>
        <fullName evidence="4">DUF2500 domain-containing protein</fullName>
    </recommendedName>
</protein>
<dbReference type="Gene3D" id="2.40.50.660">
    <property type="match status" value="1"/>
</dbReference>
<keyword evidence="1" id="KW-0812">Transmembrane</keyword>
<dbReference type="RefSeq" id="WP_234533145.1">
    <property type="nucleotide sequence ID" value="NZ_CAKMAB010000007.1"/>
</dbReference>
<evidence type="ECO:0008006" key="4">
    <source>
        <dbReference type="Google" id="ProtNLM"/>
    </source>
</evidence>
<feature type="transmembrane region" description="Helical" evidence="1">
    <location>
        <begin position="25"/>
        <end position="43"/>
    </location>
</feature>
<dbReference type="Pfam" id="PF10694">
    <property type="entry name" value="DUF2500"/>
    <property type="match status" value="1"/>
</dbReference>
<evidence type="ECO:0000313" key="2">
    <source>
        <dbReference type="EMBL" id="CAH1055670.1"/>
    </source>
</evidence>
<dbReference type="Proteomes" id="UP000838749">
    <property type="component" value="Unassembled WGS sequence"/>
</dbReference>
<organism evidence="2 3">
    <name type="scientific">Paenibacillus pseudetheri</name>
    <dbReference type="NCBI Taxonomy" id="2897682"/>
    <lineage>
        <taxon>Bacteria</taxon>
        <taxon>Bacillati</taxon>
        <taxon>Bacillota</taxon>
        <taxon>Bacilli</taxon>
        <taxon>Bacillales</taxon>
        <taxon>Paenibacillaceae</taxon>
        <taxon>Paenibacillus</taxon>
    </lineage>
</organism>
<keyword evidence="1" id="KW-1133">Transmembrane helix</keyword>